<dbReference type="Pfam" id="PF02668">
    <property type="entry name" value="TauD"/>
    <property type="match status" value="1"/>
</dbReference>
<sequence length="180" mass="18688">MVATVTSTFPSGISGSGSADTAAVSSILPPEMRRRGYDIDYSVAVVAVAGALGPIIPPSIIMVVPAMVCDLSVGAMFLGGEQCQAEAARFPGVIHPLVRTHPESGRRGLYMGGEWGSEIIGLPEAEGAALFAELLAHMTRPCFAHEHHWQPGDVLMSDNRCSLHRATSGTKASTAAGCTG</sequence>
<organism evidence="5 6">
    <name type="scientific">Belnapia rosea</name>
    <dbReference type="NCBI Taxonomy" id="938405"/>
    <lineage>
        <taxon>Bacteria</taxon>
        <taxon>Pseudomonadati</taxon>
        <taxon>Pseudomonadota</taxon>
        <taxon>Alphaproteobacteria</taxon>
        <taxon>Acetobacterales</taxon>
        <taxon>Roseomonadaceae</taxon>
        <taxon>Belnapia</taxon>
    </lineage>
</organism>
<evidence type="ECO:0000256" key="3">
    <source>
        <dbReference type="SAM" id="Phobius"/>
    </source>
</evidence>
<dbReference type="STRING" id="938405.SAMN02927895_02724"/>
<evidence type="ECO:0000256" key="2">
    <source>
        <dbReference type="SAM" id="MobiDB-lite"/>
    </source>
</evidence>
<dbReference type="GO" id="GO:0016706">
    <property type="term" value="F:2-oxoglutarate-dependent dioxygenase activity"/>
    <property type="evidence" value="ECO:0007669"/>
    <property type="project" value="UniProtKB-ARBA"/>
</dbReference>
<dbReference type="GO" id="GO:0005886">
    <property type="term" value="C:plasma membrane"/>
    <property type="evidence" value="ECO:0007669"/>
    <property type="project" value="UniProtKB-SubCell"/>
</dbReference>
<keyword evidence="3" id="KW-1133">Transmembrane helix</keyword>
<proteinExistence type="predicted"/>
<dbReference type="GO" id="GO:0022857">
    <property type="term" value="F:transmembrane transporter activity"/>
    <property type="evidence" value="ECO:0007669"/>
    <property type="project" value="UniProtKB-UniRule"/>
</dbReference>
<feature type="region of interest" description="Disordered" evidence="2">
    <location>
        <begin position="1"/>
        <end position="21"/>
    </location>
</feature>
<keyword evidence="3" id="KW-0812">Transmembrane</keyword>
<feature type="compositionally biased region" description="Polar residues" evidence="2">
    <location>
        <begin position="1"/>
        <end position="19"/>
    </location>
</feature>
<dbReference type="EMBL" id="FMZX01000003">
    <property type="protein sequence ID" value="SDC92742.1"/>
    <property type="molecule type" value="Genomic_DNA"/>
</dbReference>
<keyword evidence="6" id="KW-1185">Reference proteome</keyword>
<dbReference type="InterPro" id="IPR042098">
    <property type="entry name" value="TauD-like_sf"/>
</dbReference>
<reference evidence="5 6" key="1">
    <citation type="submission" date="2016-10" db="EMBL/GenBank/DDBJ databases">
        <authorList>
            <person name="de Groot N.N."/>
        </authorList>
    </citation>
    <scope>NUCLEOTIDE SEQUENCE [LARGE SCALE GENOMIC DNA]</scope>
    <source>
        <strain evidence="5 6">CPCC 100156</strain>
    </source>
</reference>
<evidence type="ECO:0000259" key="4">
    <source>
        <dbReference type="Pfam" id="PF02668"/>
    </source>
</evidence>
<gene>
    <name evidence="5" type="ORF">SAMN04487779_100379</name>
</gene>
<name>A0A1G6QJU4_9PROT</name>
<dbReference type="PANTHER" id="PTHR33362:SF2">
    <property type="entry name" value="TRAP TRANSPORTER LARGE PERMEASE PROTEIN"/>
    <property type="match status" value="1"/>
</dbReference>
<dbReference type="SUPFAM" id="SSF51197">
    <property type="entry name" value="Clavaminate synthase-like"/>
    <property type="match status" value="1"/>
</dbReference>
<evidence type="ECO:0000313" key="6">
    <source>
        <dbReference type="Proteomes" id="UP000198925"/>
    </source>
</evidence>
<dbReference type="InterPro" id="IPR003819">
    <property type="entry name" value="TauD/TfdA-like"/>
</dbReference>
<keyword evidence="3" id="KW-0472">Membrane</keyword>
<accession>A0A1G6QJU4</accession>
<evidence type="ECO:0000256" key="1">
    <source>
        <dbReference type="ARBA" id="ARBA00023002"/>
    </source>
</evidence>
<dbReference type="Proteomes" id="UP000198925">
    <property type="component" value="Unassembled WGS sequence"/>
</dbReference>
<protein>
    <submittedName>
        <fullName evidence="5">Tripartite ATP-independent transporter, DctM component</fullName>
    </submittedName>
</protein>
<dbReference type="Gene3D" id="3.60.130.10">
    <property type="entry name" value="Clavaminate synthase-like"/>
    <property type="match status" value="1"/>
</dbReference>
<dbReference type="PANTHER" id="PTHR33362">
    <property type="entry name" value="SIALIC ACID TRAP TRANSPORTER PERMEASE PROTEIN SIAT-RELATED"/>
    <property type="match status" value="1"/>
</dbReference>
<feature type="transmembrane region" description="Helical" evidence="3">
    <location>
        <begin position="41"/>
        <end position="68"/>
    </location>
</feature>
<dbReference type="RefSeq" id="WP_090662567.1">
    <property type="nucleotide sequence ID" value="NZ_FMZX01000003.1"/>
</dbReference>
<evidence type="ECO:0000313" key="5">
    <source>
        <dbReference type="EMBL" id="SDC92742.1"/>
    </source>
</evidence>
<dbReference type="AlphaFoldDB" id="A0A1G6QJU4"/>
<feature type="domain" description="TauD/TfdA-like" evidence="4">
    <location>
        <begin position="19"/>
        <end position="168"/>
    </location>
</feature>
<keyword evidence="1" id="KW-0560">Oxidoreductase</keyword>
<dbReference type="InterPro" id="IPR004681">
    <property type="entry name" value="TRAP_DctM"/>
</dbReference>